<dbReference type="Proteomes" id="UP000828390">
    <property type="component" value="Unassembled WGS sequence"/>
</dbReference>
<name>A0A9D4KXV0_DREPO</name>
<accession>A0A9D4KXV0</accession>
<proteinExistence type="predicted"/>
<comment type="caution">
    <text evidence="1">The sequence shown here is derived from an EMBL/GenBank/DDBJ whole genome shotgun (WGS) entry which is preliminary data.</text>
</comment>
<sequence length="54" mass="5833">MGNTKADSTVVKIDGTPPILQTNLTGKDYGLKRNVADGPYNFSSKCVIIPISRH</sequence>
<gene>
    <name evidence="1" type="ORF">DPMN_089437</name>
</gene>
<organism evidence="1 2">
    <name type="scientific">Dreissena polymorpha</name>
    <name type="common">Zebra mussel</name>
    <name type="synonym">Mytilus polymorpha</name>
    <dbReference type="NCBI Taxonomy" id="45954"/>
    <lineage>
        <taxon>Eukaryota</taxon>
        <taxon>Metazoa</taxon>
        <taxon>Spiralia</taxon>
        <taxon>Lophotrochozoa</taxon>
        <taxon>Mollusca</taxon>
        <taxon>Bivalvia</taxon>
        <taxon>Autobranchia</taxon>
        <taxon>Heteroconchia</taxon>
        <taxon>Euheterodonta</taxon>
        <taxon>Imparidentia</taxon>
        <taxon>Neoheterodontei</taxon>
        <taxon>Myida</taxon>
        <taxon>Dreissenoidea</taxon>
        <taxon>Dreissenidae</taxon>
        <taxon>Dreissena</taxon>
    </lineage>
</organism>
<keyword evidence="2" id="KW-1185">Reference proteome</keyword>
<dbReference type="EMBL" id="JAIWYP010000003">
    <property type="protein sequence ID" value="KAH3847122.1"/>
    <property type="molecule type" value="Genomic_DNA"/>
</dbReference>
<dbReference type="AlphaFoldDB" id="A0A9D4KXV0"/>
<protein>
    <submittedName>
        <fullName evidence="1">Uncharacterized protein</fullName>
    </submittedName>
</protein>
<reference evidence="1" key="2">
    <citation type="submission" date="2020-11" db="EMBL/GenBank/DDBJ databases">
        <authorList>
            <person name="McCartney M.A."/>
            <person name="Auch B."/>
            <person name="Kono T."/>
            <person name="Mallez S."/>
            <person name="Becker A."/>
            <person name="Gohl D.M."/>
            <person name="Silverstein K.A.T."/>
            <person name="Koren S."/>
            <person name="Bechman K.B."/>
            <person name="Herman A."/>
            <person name="Abrahante J.E."/>
            <person name="Garbe J."/>
        </authorList>
    </citation>
    <scope>NUCLEOTIDE SEQUENCE</scope>
    <source>
        <strain evidence="1">Duluth1</strain>
        <tissue evidence="1">Whole animal</tissue>
    </source>
</reference>
<evidence type="ECO:0000313" key="1">
    <source>
        <dbReference type="EMBL" id="KAH3847122.1"/>
    </source>
</evidence>
<evidence type="ECO:0000313" key="2">
    <source>
        <dbReference type="Proteomes" id="UP000828390"/>
    </source>
</evidence>
<reference evidence="1" key="1">
    <citation type="journal article" date="2019" name="bioRxiv">
        <title>The Genome of the Zebra Mussel, Dreissena polymorpha: A Resource for Invasive Species Research.</title>
        <authorList>
            <person name="McCartney M.A."/>
            <person name="Auch B."/>
            <person name="Kono T."/>
            <person name="Mallez S."/>
            <person name="Zhang Y."/>
            <person name="Obille A."/>
            <person name="Becker A."/>
            <person name="Abrahante J.E."/>
            <person name="Garbe J."/>
            <person name="Badalamenti J.P."/>
            <person name="Herman A."/>
            <person name="Mangelson H."/>
            <person name="Liachko I."/>
            <person name="Sullivan S."/>
            <person name="Sone E.D."/>
            <person name="Koren S."/>
            <person name="Silverstein K.A.T."/>
            <person name="Beckman K.B."/>
            <person name="Gohl D.M."/>
        </authorList>
    </citation>
    <scope>NUCLEOTIDE SEQUENCE</scope>
    <source>
        <strain evidence="1">Duluth1</strain>
        <tissue evidence="1">Whole animal</tissue>
    </source>
</reference>